<organism evidence="4 5">
    <name type="scientific">Ramazzottius varieornatus</name>
    <name type="common">Water bear</name>
    <name type="synonym">Tardigrade</name>
    <dbReference type="NCBI Taxonomy" id="947166"/>
    <lineage>
        <taxon>Eukaryota</taxon>
        <taxon>Metazoa</taxon>
        <taxon>Ecdysozoa</taxon>
        <taxon>Tardigrada</taxon>
        <taxon>Eutardigrada</taxon>
        <taxon>Parachela</taxon>
        <taxon>Hypsibioidea</taxon>
        <taxon>Ramazzottiidae</taxon>
        <taxon>Ramazzottius</taxon>
    </lineage>
</organism>
<dbReference type="PROSITE" id="PS50102">
    <property type="entry name" value="RRM"/>
    <property type="match status" value="1"/>
</dbReference>
<dbReference type="InterPro" id="IPR036621">
    <property type="entry name" value="Anticodon-bd_dom_sf"/>
</dbReference>
<feature type="compositionally biased region" description="Low complexity" evidence="2">
    <location>
        <begin position="535"/>
        <end position="560"/>
    </location>
</feature>
<dbReference type="InterPro" id="IPR012677">
    <property type="entry name" value="Nucleotide-bd_a/b_plait_sf"/>
</dbReference>
<evidence type="ECO:0000256" key="2">
    <source>
        <dbReference type="SAM" id="MobiDB-lite"/>
    </source>
</evidence>
<dbReference type="PANTHER" id="PTHR23295">
    <property type="entry name" value="NUCLEAR RECEPTOR COACTIVATOR 5-RELATED"/>
    <property type="match status" value="1"/>
</dbReference>
<feature type="compositionally biased region" description="Low complexity" evidence="2">
    <location>
        <begin position="491"/>
        <end position="512"/>
    </location>
</feature>
<feature type="compositionally biased region" description="Basic and acidic residues" evidence="2">
    <location>
        <begin position="138"/>
        <end position="170"/>
    </location>
</feature>
<feature type="compositionally biased region" description="Polar residues" evidence="2">
    <location>
        <begin position="513"/>
        <end position="526"/>
    </location>
</feature>
<evidence type="ECO:0000313" key="5">
    <source>
        <dbReference type="Proteomes" id="UP000186922"/>
    </source>
</evidence>
<feature type="region of interest" description="Disordered" evidence="2">
    <location>
        <begin position="1"/>
        <end position="39"/>
    </location>
</feature>
<keyword evidence="1" id="KW-0694">RNA-binding</keyword>
<feature type="region of interest" description="Disordered" evidence="2">
    <location>
        <begin position="488"/>
        <end position="596"/>
    </location>
</feature>
<feature type="compositionally biased region" description="Basic and acidic residues" evidence="2">
    <location>
        <begin position="16"/>
        <end position="32"/>
    </location>
</feature>
<reference evidence="4 5" key="1">
    <citation type="journal article" date="2016" name="Nat. Commun.">
        <title>Extremotolerant tardigrade genome and improved radiotolerance of human cultured cells by tardigrade-unique protein.</title>
        <authorList>
            <person name="Hashimoto T."/>
            <person name="Horikawa D.D."/>
            <person name="Saito Y."/>
            <person name="Kuwahara H."/>
            <person name="Kozuka-Hata H."/>
            <person name="Shin-I T."/>
            <person name="Minakuchi Y."/>
            <person name="Ohishi K."/>
            <person name="Motoyama A."/>
            <person name="Aizu T."/>
            <person name="Enomoto A."/>
            <person name="Kondo K."/>
            <person name="Tanaka S."/>
            <person name="Hara Y."/>
            <person name="Koshikawa S."/>
            <person name="Sagara H."/>
            <person name="Miura T."/>
            <person name="Yokobori S."/>
            <person name="Miyagawa K."/>
            <person name="Suzuki Y."/>
            <person name="Kubo T."/>
            <person name="Oyama M."/>
            <person name="Kohara Y."/>
            <person name="Fujiyama A."/>
            <person name="Arakawa K."/>
            <person name="Katayama T."/>
            <person name="Toyoda A."/>
            <person name="Kunieda T."/>
        </authorList>
    </citation>
    <scope>NUCLEOTIDE SEQUENCE [LARGE SCALE GENOMIC DNA]</scope>
    <source>
        <strain evidence="4 5">YOKOZUNA-1</strain>
    </source>
</reference>
<name>A0A1D1UQ32_RAMVA</name>
<feature type="region of interest" description="Disordered" evidence="2">
    <location>
        <begin position="713"/>
        <end position="740"/>
    </location>
</feature>
<dbReference type="PANTHER" id="PTHR23295:SF6">
    <property type="entry name" value="NEOSIN, ISOFORM A"/>
    <property type="match status" value="1"/>
</dbReference>
<keyword evidence="5" id="KW-1185">Reference proteome</keyword>
<feature type="compositionally biased region" description="Basic and acidic residues" evidence="2">
    <location>
        <begin position="119"/>
        <end position="131"/>
    </location>
</feature>
<dbReference type="SUPFAM" id="SSF54928">
    <property type="entry name" value="RNA-binding domain, RBD"/>
    <property type="match status" value="1"/>
</dbReference>
<dbReference type="EMBL" id="BDGG01000001">
    <property type="protein sequence ID" value="GAU89772.1"/>
    <property type="molecule type" value="Genomic_DNA"/>
</dbReference>
<dbReference type="GO" id="GO:0003723">
    <property type="term" value="F:RNA binding"/>
    <property type="evidence" value="ECO:0007669"/>
    <property type="project" value="UniProtKB-UniRule"/>
</dbReference>
<feature type="region of interest" description="Disordered" evidence="2">
    <location>
        <begin position="653"/>
        <end position="677"/>
    </location>
</feature>
<dbReference type="AlphaFoldDB" id="A0A1D1UQ32"/>
<feature type="compositionally biased region" description="Polar residues" evidence="2">
    <location>
        <begin position="561"/>
        <end position="576"/>
    </location>
</feature>
<feature type="region of interest" description="Disordered" evidence="2">
    <location>
        <begin position="119"/>
        <end position="185"/>
    </location>
</feature>
<comment type="caution">
    <text evidence="4">The sequence shown here is derived from an EMBL/GenBank/DDBJ whole genome shotgun (WGS) entry which is preliminary data.</text>
</comment>
<dbReference type="InterPro" id="IPR052600">
    <property type="entry name" value="Nuc_rcpt_coact/corep"/>
</dbReference>
<gene>
    <name evidence="4" type="primary">RvY_02283-1</name>
    <name evidence="4" type="synonym">RvY_02283.1</name>
    <name evidence="4" type="ORF">RvY_02283</name>
</gene>
<feature type="compositionally biased region" description="Low complexity" evidence="2">
    <location>
        <begin position="713"/>
        <end position="731"/>
    </location>
</feature>
<dbReference type="SUPFAM" id="SSF52954">
    <property type="entry name" value="Class II aaRS ABD-related"/>
    <property type="match status" value="1"/>
</dbReference>
<feature type="domain" description="RRM" evidence="3">
    <location>
        <begin position="49"/>
        <end position="121"/>
    </location>
</feature>
<dbReference type="STRING" id="947166.A0A1D1UQ32"/>
<proteinExistence type="predicted"/>
<feature type="compositionally biased region" description="Gly residues" evidence="2">
    <location>
        <begin position="653"/>
        <end position="667"/>
    </location>
</feature>
<protein>
    <recommendedName>
        <fullName evidence="3">RRM domain-containing protein</fullName>
    </recommendedName>
</protein>
<dbReference type="OrthoDB" id="10044938at2759"/>
<evidence type="ECO:0000256" key="1">
    <source>
        <dbReference type="PROSITE-ProRule" id="PRU00176"/>
    </source>
</evidence>
<dbReference type="Proteomes" id="UP000186922">
    <property type="component" value="Unassembled WGS sequence"/>
</dbReference>
<dbReference type="SMART" id="SM00360">
    <property type="entry name" value="RRM"/>
    <property type="match status" value="1"/>
</dbReference>
<feature type="compositionally biased region" description="Gly residues" evidence="2">
    <location>
        <begin position="586"/>
        <end position="596"/>
    </location>
</feature>
<dbReference type="InterPro" id="IPR035979">
    <property type="entry name" value="RBD_domain_sf"/>
</dbReference>
<dbReference type="Pfam" id="PF00076">
    <property type="entry name" value="RRM_1"/>
    <property type="match status" value="1"/>
</dbReference>
<dbReference type="Gene3D" id="3.30.70.330">
    <property type="match status" value="1"/>
</dbReference>
<dbReference type="InterPro" id="IPR000504">
    <property type="entry name" value="RRM_dom"/>
</dbReference>
<dbReference type="Gene3D" id="3.40.50.800">
    <property type="entry name" value="Anticodon-binding domain"/>
    <property type="match status" value="1"/>
</dbReference>
<accession>A0A1D1UQ32</accession>
<evidence type="ECO:0000259" key="3">
    <source>
        <dbReference type="PROSITE" id="PS50102"/>
    </source>
</evidence>
<evidence type="ECO:0000313" key="4">
    <source>
        <dbReference type="EMBL" id="GAU89772.1"/>
    </source>
</evidence>
<sequence>MASEEDNGNAAGNGETVKKETSSSSDSERDKALNSSQITNSEDAKMVKARIFVGNLPADLRTEKGELYDKFIKHGRILGVSIHNRFAFVQFETEEDAKSAVKAENHSEFRSARLELKMAIEGRQNRDNNRDKRPRSRSPMDRRDRDRDRDSRDRRRDSRDRRADSRDRYSRNRSPPPYVPSAVEDRFCHPRTFGANDVEIIVIRKQQGQYAEGILKRLSDRKLSANMLFLSETAPLEGAVAEFGRCGTHYVITVMPRHEETRAITINMFEGNDVPKIYRNINVDDGCDVIAGHFRDHFPALLRLRQAEAQGPHFYPQAPAEVVRTLNRVAELCAVPTSSLDATLRYLQEMRDRTAQWEGLSTSSSMSMPGQNAYRGADMDTGKAYGMTDMTGGRSSNGVGGGAVLGADAAAGDSIRESLLGLLKATSFSMNGAANVGVGLAGAYPGAPAAGAYGGYGAAGSQAVTAGLSADPIIQKALASLVGTGLLNQAPTGPSPTQTPQTQNSQNSQSNNIPASYRSSSTSQVADENGGGGYSSQSAGGRSSDYSSASAGGRSADYGSQSVGGRSADYSNQSVGGRSVDNGYNTQGGGGGADISGGYGGGQSGVTGGRASYGTAGGGTVGYGGQQAGGYGSTGSGGGGNQVNSAYGGGGAGQAGSAYGSGGGQATGGYSSQQSGGYGVGGGQNITRTIAGTNADRAPQPAAYAGMNAAVGGYQQQQQGQQGQTGLQRGQPTGAYAARR</sequence>